<evidence type="ECO:0008006" key="3">
    <source>
        <dbReference type="Google" id="ProtNLM"/>
    </source>
</evidence>
<dbReference type="Proteomes" id="UP001525961">
    <property type="component" value="Unassembled WGS sequence"/>
</dbReference>
<evidence type="ECO:0000313" key="2">
    <source>
        <dbReference type="Proteomes" id="UP001525961"/>
    </source>
</evidence>
<sequence length="249" mass="28586">MKNIRDLFQADLDRSLKLAKSLVALEIFGENQLEKLIKNDPEHKISMGVGTSLHPDIEKVLTKDLLTELQSNPGIVQEIVHGYLIQVWYEFLGQIFQAILHEHFCGPNDYSKLPKINVQLDLAISNSSNIVSNIEEKAANWFEHEKNHEKINKIEKYLEISIDENLKQRIKKYIIVRNVIQHNRGVLRDQDLETLGRKGGNITLINDSQQHQAYTAGERVMISYWEVEALKNDLYEASNQLIPGDSEST</sequence>
<evidence type="ECO:0000313" key="1">
    <source>
        <dbReference type="EMBL" id="MCT7979760.1"/>
    </source>
</evidence>
<keyword evidence="2" id="KW-1185">Reference proteome</keyword>
<dbReference type="RefSeq" id="WP_261236406.1">
    <property type="nucleotide sequence ID" value="NZ_JAMXFA010000027.1"/>
</dbReference>
<dbReference type="EMBL" id="JAMXFA010000027">
    <property type="protein sequence ID" value="MCT7979760.1"/>
    <property type="molecule type" value="Genomic_DNA"/>
</dbReference>
<protein>
    <recommendedName>
        <fullName evidence="3">RiboL-PSP-HEPN domain-containing protein</fullName>
    </recommendedName>
</protein>
<organism evidence="1 2">
    <name type="scientific">Laspinema olomoucense D3b</name>
    <dbReference type="NCBI Taxonomy" id="2953688"/>
    <lineage>
        <taxon>Bacteria</taxon>
        <taxon>Bacillati</taxon>
        <taxon>Cyanobacteriota</taxon>
        <taxon>Cyanophyceae</taxon>
        <taxon>Oscillatoriophycideae</taxon>
        <taxon>Oscillatoriales</taxon>
        <taxon>Laspinemataceae</taxon>
        <taxon>Laspinema</taxon>
        <taxon>Laspinema olomoucense</taxon>
    </lineage>
</organism>
<accession>A0ABT2NEK2</accession>
<reference evidence="1 2" key="1">
    <citation type="journal article" date="2022" name="Front. Microbiol.">
        <title>High genomic differentiation and limited gene flow indicate recent cryptic speciation within the genus Laspinema (cyanobacteria).</title>
        <authorList>
            <person name="Stanojkovic A."/>
            <person name="Skoupy S."/>
            <person name="Skaloud P."/>
            <person name="Dvorak P."/>
        </authorList>
    </citation>
    <scope>NUCLEOTIDE SEQUENCE [LARGE SCALE GENOMIC DNA]</scope>
    <source>
        <strain evidence="1 2">D3b</strain>
    </source>
</reference>
<comment type="caution">
    <text evidence="1">The sequence shown here is derived from an EMBL/GenBank/DDBJ whole genome shotgun (WGS) entry which is preliminary data.</text>
</comment>
<gene>
    <name evidence="1" type="ORF">NG792_18745</name>
</gene>
<name>A0ABT2NEK2_9CYAN</name>
<proteinExistence type="predicted"/>